<protein>
    <recommendedName>
        <fullName evidence="5">DUF4371 domain-containing protein</fullName>
    </recommendedName>
</protein>
<evidence type="ECO:0000313" key="2">
    <source>
        <dbReference type="EMBL" id="CAF4069119.1"/>
    </source>
</evidence>
<evidence type="ECO:0008006" key="5">
    <source>
        <dbReference type="Google" id="ProtNLM"/>
    </source>
</evidence>
<dbReference type="AlphaFoldDB" id="A0A819XYZ7"/>
<feature type="compositionally biased region" description="Low complexity" evidence="1">
    <location>
        <begin position="1"/>
        <end position="16"/>
    </location>
</feature>
<evidence type="ECO:0000313" key="4">
    <source>
        <dbReference type="Proteomes" id="UP000663874"/>
    </source>
</evidence>
<sequence length="563" mass="65076">MSDQSQSDTSSDTTNSESDDTEDSNCNINNADDDIIVQHKHTDISRPPIVTKSIAGVRFINSQELSFVDKQRAQHSNIKWYPEQHSKEQQHKTIHKPNCSEFASDQAKIERSGGAFIARPYWKLEHTGIREHEQSDLYRQSKERRIIGRTIRNKGNVVDQMRCVNMQKQTEKYLSILIQAIWYILTEEIALMKFKSLIQFLQRVECPGIVEWMKLSNVKQRYWGHEAISEWLLSINSYIQQQQMQSIRKSNYINIIVDETQDISIQKMVSICLRYVEQDTGTIEEELFKIKPIFDTTGEGHTIPKPSNTRWTYNYETVRFGVKHYLSIVQTLTTISQLKIDGASDDKRYAIDLLQNRTAFKIILLKNILQPAMKFLRQIETRVSCMDNFTMHVDAAVAAISQTVKEFDFISLRTLMNNVQQYMPTILSTTHSTRSRAPAQAVLIQQTFDENELRESGEQIVASVLQSLNAKFDREAIELIKNFSILSTPSKMTADELLNNESIQKYTKEITYTHISVDNKVYTRTDPPLLNIYKLKTDVHSFLTFTKDKTTITSILTHLAKYG</sequence>
<feature type="region of interest" description="Disordered" evidence="1">
    <location>
        <begin position="1"/>
        <end position="29"/>
    </location>
</feature>
<dbReference type="Proteomes" id="UP000663874">
    <property type="component" value="Unassembled WGS sequence"/>
</dbReference>
<name>A0A819XYZ7_9BILA</name>
<dbReference type="PANTHER" id="PTHR46880">
    <property type="entry name" value="RAS-ASSOCIATING DOMAIN-CONTAINING PROTEIN"/>
    <property type="match status" value="1"/>
</dbReference>
<reference evidence="3" key="1">
    <citation type="submission" date="2021-02" db="EMBL/GenBank/DDBJ databases">
        <authorList>
            <person name="Nowell W R."/>
        </authorList>
    </citation>
    <scope>NUCLEOTIDE SEQUENCE</scope>
</reference>
<accession>A0A819XYZ7</accession>
<proteinExistence type="predicted"/>
<dbReference type="Proteomes" id="UP000663823">
    <property type="component" value="Unassembled WGS sequence"/>
</dbReference>
<organism evidence="3 4">
    <name type="scientific">Rotaria sordida</name>
    <dbReference type="NCBI Taxonomy" id="392033"/>
    <lineage>
        <taxon>Eukaryota</taxon>
        <taxon>Metazoa</taxon>
        <taxon>Spiralia</taxon>
        <taxon>Gnathifera</taxon>
        <taxon>Rotifera</taxon>
        <taxon>Eurotatoria</taxon>
        <taxon>Bdelloidea</taxon>
        <taxon>Philodinida</taxon>
        <taxon>Philodinidae</taxon>
        <taxon>Rotaria</taxon>
    </lineage>
</organism>
<dbReference type="PANTHER" id="PTHR46880:SF5">
    <property type="entry name" value="DUF4371 DOMAIN-CONTAINING PROTEIN"/>
    <property type="match status" value="1"/>
</dbReference>
<dbReference type="EMBL" id="CAJOAX010010107">
    <property type="protein sequence ID" value="CAF4069119.1"/>
    <property type="molecule type" value="Genomic_DNA"/>
</dbReference>
<dbReference type="EMBL" id="CAJOBE010012121">
    <property type="protein sequence ID" value="CAF4144114.1"/>
    <property type="molecule type" value="Genomic_DNA"/>
</dbReference>
<evidence type="ECO:0000256" key="1">
    <source>
        <dbReference type="SAM" id="MobiDB-lite"/>
    </source>
</evidence>
<comment type="caution">
    <text evidence="3">The sequence shown here is derived from an EMBL/GenBank/DDBJ whole genome shotgun (WGS) entry which is preliminary data.</text>
</comment>
<evidence type="ECO:0000313" key="3">
    <source>
        <dbReference type="EMBL" id="CAF4144114.1"/>
    </source>
</evidence>
<gene>
    <name evidence="3" type="ORF">FNK824_LOCUS33346</name>
    <name evidence="2" type="ORF">OTI717_LOCUS32565</name>
</gene>